<evidence type="ECO:0000313" key="2">
    <source>
        <dbReference type="EMBL" id="GAM77310.1"/>
    </source>
</evidence>
<dbReference type="Pfam" id="PF05170">
    <property type="entry name" value="AsmA"/>
    <property type="match status" value="1"/>
</dbReference>
<organism evidence="2 3">
    <name type="scientific">Vibrio ishigakensis</name>
    <dbReference type="NCBI Taxonomy" id="1481914"/>
    <lineage>
        <taxon>Bacteria</taxon>
        <taxon>Pseudomonadati</taxon>
        <taxon>Pseudomonadota</taxon>
        <taxon>Gammaproteobacteria</taxon>
        <taxon>Vibrionales</taxon>
        <taxon>Vibrionaceae</taxon>
        <taxon>Vibrio</taxon>
    </lineage>
</organism>
<protein>
    <submittedName>
        <fullName evidence="2">AsmA family protein</fullName>
    </submittedName>
</protein>
<dbReference type="STRING" id="1481914.JCM19241_1780"/>
<dbReference type="EMBL" id="BBSC01000008">
    <property type="protein sequence ID" value="GAM77310.1"/>
    <property type="molecule type" value="Genomic_DNA"/>
</dbReference>
<reference evidence="2 3" key="2">
    <citation type="submission" date="2015-01" db="EMBL/GenBank/DDBJ databases">
        <authorList>
            <consortium name="NBRP consortium"/>
            <person name="Sawabe T."/>
            <person name="Meirelles P."/>
            <person name="Feng G."/>
            <person name="Sayaka M."/>
            <person name="Hattori M."/>
            <person name="Ohkuma M."/>
        </authorList>
    </citation>
    <scope>NUCLEOTIDE SEQUENCE [LARGE SCALE GENOMIC DNA]</scope>
    <source>
        <strain evidence="3">JCM 19241</strain>
    </source>
</reference>
<dbReference type="Proteomes" id="UP000031666">
    <property type="component" value="Unassembled WGS sequence"/>
</dbReference>
<gene>
    <name evidence="2" type="ORF">JCM19241_1780</name>
</gene>
<evidence type="ECO:0000259" key="1">
    <source>
        <dbReference type="Pfam" id="PF05170"/>
    </source>
</evidence>
<name>A0A0B8QCC6_9VIBR</name>
<feature type="domain" description="AsmA" evidence="1">
    <location>
        <begin position="2"/>
        <end position="546"/>
    </location>
</feature>
<proteinExistence type="predicted"/>
<comment type="caution">
    <text evidence="2">The sequence shown here is derived from an EMBL/GenBank/DDBJ whole genome shotgun (WGS) entry which is preliminary data.</text>
</comment>
<dbReference type="InterPro" id="IPR007844">
    <property type="entry name" value="AsmA"/>
</dbReference>
<evidence type="ECO:0000313" key="3">
    <source>
        <dbReference type="Proteomes" id="UP000031666"/>
    </source>
</evidence>
<sequence>MKAVLKLSIGVVLILALSIALLLGLLSTPYSSWVTDKLVQHLAPEELYIQDARFEFPDRFELKQLVVSRPSGPAITVDSTRLVLDLNWNNPLQPLYIKRATLDGMNVPTGIDKPERLAKWLKAWQPGSIHVKHMDFANKDFVARGFEFVYTPSGESQADTLKGYFSDGYLSAAGDQLYWKGEAFNEFRLRANLAPNLVQLDQLDFTWRGGDVQLIAEKKDKSWTINDILINHLRLASSDISSQVHNASQEIFSSIRLIEHAKTYQSSWDNSDWQLSQANIELANWKPQQGIWEQEAQVALSAESLIRGNTRLLEPQLEIELRPLDILVNNLEFLFEQGKIELSGELYPDQLNLDKLSISNLEWVQEEDNLQQKLISQLNRYSDISIDQLAITRSQVISLGEKSWQVSNLNAQGTDLVLKDSNQWALWNGNLSASANSLSLLGKNSLKPYVEMQSKQGHWKVNELFIPIQEGLIEANGEINLSRTSKPWALNIKAYGLPLDTFTPSLHLAIGWYGLADLDLNLKGLAGDDLMLKRSLDGKAKISAHDVRVQLPFDEPVLHPLIIPEINLSARRGHIDVPNISIISEDLTGEVSGSIDMAAPEQSQLAVTLSNECVSLKKSLPKGRSQLTYQCD</sequence>
<dbReference type="AlphaFoldDB" id="A0A0B8QCC6"/>
<accession>A0A0B8QCC6</accession>
<reference evidence="2 3" key="1">
    <citation type="submission" date="2015-01" db="EMBL/GenBank/DDBJ databases">
        <title>Vibrio sp. C94 JCM 19241 whole genome shotgun sequence.</title>
        <authorList>
            <person name="Sawabe T."/>
            <person name="Meirelles P."/>
            <person name="Feng G."/>
            <person name="Sayaka M."/>
            <person name="Hattori M."/>
            <person name="Ohkuma M."/>
        </authorList>
    </citation>
    <scope>NUCLEOTIDE SEQUENCE [LARGE SCALE GENOMIC DNA]</scope>
    <source>
        <strain evidence="3">JCM 19241</strain>
    </source>
</reference>